<evidence type="ECO:0000256" key="4">
    <source>
        <dbReference type="ARBA" id="ARBA00023163"/>
    </source>
</evidence>
<comment type="subcellular location">
    <subcellularLocation>
        <location evidence="1">Nucleus</location>
    </subcellularLocation>
</comment>
<reference evidence="8" key="1">
    <citation type="submission" date="2021-05" db="EMBL/GenBank/DDBJ databases">
        <authorList>
            <person name="Khan N."/>
        </authorList>
    </citation>
    <scope>NUCLEOTIDE SEQUENCE</scope>
</reference>
<evidence type="ECO:0000256" key="6">
    <source>
        <dbReference type="SAM" id="MobiDB-lite"/>
    </source>
</evidence>
<dbReference type="GO" id="GO:0008270">
    <property type="term" value="F:zinc ion binding"/>
    <property type="evidence" value="ECO:0007669"/>
    <property type="project" value="InterPro"/>
</dbReference>
<dbReference type="EMBL" id="CAJSTJ010000121">
    <property type="protein sequence ID" value="CAG7557895.1"/>
    <property type="molecule type" value="Genomic_DNA"/>
</dbReference>
<evidence type="ECO:0000313" key="9">
    <source>
        <dbReference type="Proteomes" id="UP000693738"/>
    </source>
</evidence>
<gene>
    <name evidence="8" type="ORF">FEQUK3_LOCUS3645</name>
</gene>
<comment type="caution">
    <text evidence="8">The sequence shown here is derived from an EMBL/GenBank/DDBJ whole genome shotgun (WGS) entry which is preliminary data.</text>
</comment>
<dbReference type="PANTHER" id="PTHR47338:SF27">
    <property type="entry name" value="ZN(II)2CYS6 TRANSCRIPTION FACTOR (EUROFUNG)"/>
    <property type="match status" value="1"/>
</dbReference>
<dbReference type="GO" id="GO:0003677">
    <property type="term" value="F:DNA binding"/>
    <property type="evidence" value="ECO:0007669"/>
    <property type="project" value="InterPro"/>
</dbReference>
<evidence type="ECO:0000256" key="3">
    <source>
        <dbReference type="ARBA" id="ARBA00023015"/>
    </source>
</evidence>
<feature type="domain" description="Xylanolytic transcriptional activator regulatory" evidence="7">
    <location>
        <begin position="47"/>
        <end position="278"/>
    </location>
</feature>
<evidence type="ECO:0000259" key="7">
    <source>
        <dbReference type="Pfam" id="PF04082"/>
    </source>
</evidence>
<dbReference type="InterPro" id="IPR050815">
    <property type="entry name" value="TF_fung"/>
</dbReference>
<keyword evidence="3" id="KW-0805">Transcription regulation</keyword>
<proteinExistence type="predicted"/>
<accession>A0A8J2IIE5</accession>
<keyword evidence="4" id="KW-0804">Transcription</keyword>
<keyword evidence="5" id="KW-0539">Nucleus</keyword>
<sequence>MTLKKSVSSSRLSSTPIVAAPQYPLRHTPQDDIYHDINPSLLTTLVNLYFTNVYQSTLLFHIPTFLQSLSNGTVRQHVVLSICAWGANFYRDDNSKTPLKDQDLMGKWAKKAGSLVFQDAEGLNDDNIVTHCNLSLFWHSQGSWRISYLHKGNACQLLHIIGTGSNSLTLESEIRRRRFWACYLMHCFSSEKLFRFEAIADVGNLPLPWPEDSFEAGVAPDGVATIDNGVDTGSVFAELIRGLHLWCSVVSVVTSKDTTLNTRIQQIFKTESEISAWWQRVPNHFKLDTSTVLTADRSSLPKILLTNLVYHQSLCALHSSIVPLFCWSKGDRAYSSARQLSAQIAFEHACTISSLVRAALNSGFHVSSMPIFVAYAAYSSCAVQIPFLWCSQPEVRAQAQLNVQANMKMIQEMSSYWKLASLLQVYVRCVHDVHKRNPPTISNEPKYADVSALLDFGVEANLAKASILEFTGILRSSNGGYVKPGEESRDLTANSTSQQATAESDRTLTTSLQDLQQSNFSEVAYTQRSSLPETVGSEWPTFDVFNSLLDADITTLLPIDDTLDLSAFDFDFLSWDSSNDI</sequence>
<keyword evidence="2" id="KW-0479">Metal-binding</keyword>
<evidence type="ECO:0000256" key="5">
    <source>
        <dbReference type="ARBA" id="ARBA00023242"/>
    </source>
</evidence>
<dbReference type="GO" id="GO:0000981">
    <property type="term" value="F:DNA-binding transcription factor activity, RNA polymerase II-specific"/>
    <property type="evidence" value="ECO:0007669"/>
    <property type="project" value="InterPro"/>
</dbReference>
<dbReference type="GO" id="GO:0005634">
    <property type="term" value="C:nucleus"/>
    <property type="evidence" value="ECO:0007669"/>
    <property type="project" value="UniProtKB-SubCell"/>
</dbReference>
<dbReference type="InterPro" id="IPR007219">
    <property type="entry name" value="XnlR_reg_dom"/>
</dbReference>
<dbReference type="Pfam" id="PF04082">
    <property type="entry name" value="Fungal_trans"/>
    <property type="match status" value="1"/>
</dbReference>
<feature type="region of interest" description="Disordered" evidence="6">
    <location>
        <begin position="484"/>
        <end position="505"/>
    </location>
</feature>
<dbReference type="AlphaFoldDB" id="A0A8J2IIE5"/>
<feature type="compositionally biased region" description="Polar residues" evidence="6">
    <location>
        <begin position="491"/>
        <end position="505"/>
    </location>
</feature>
<name>A0A8J2IIE5_FUSEQ</name>
<organism evidence="8 9">
    <name type="scientific">Fusarium equiseti</name>
    <name type="common">Fusarium scirpi</name>
    <dbReference type="NCBI Taxonomy" id="61235"/>
    <lineage>
        <taxon>Eukaryota</taxon>
        <taxon>Fungi</taxon>
        <taxon>Dikarya</taxon>
        <taxon>Ascomycota</taxon>
        <taxon>Pezizomycotina</taxon>
        <taxon>Sordariomycetes</taxon>
        <taxon>Hypocreomycetidae</taxon>
        <taxon>Hypocreales</taxon>
        <taxon>Nectriaceae</taxon>
        <taxon>Fusarium</taxon>
        <taxon>Fusarium incarnatum-equiseti species complex</taxon>
    </lineage>
</organism>
<dbReference type="CDD" id="cd12148">
    <property type="entry name" value="fungal_TF_MHR"/>
    <property type="match status" value="1"/>
</dbReference>
<dbReference type="GO" id="GO:0006351">
    <property type="term" value="P:DNA-templated transcription"/>
    <property type="evidence" value="ECO:0007669"/>
    <property type="project" value="InterPro"/>
</dbReference>
<evidence type="ECO:0000256" key="2">
    <source>
        <dbReference type="ARBA" id="ARBA00022723"/>
    </source>
</evidence>
<dbReference type="Proteomes" id="UP000693738">
    <property type="component" value="Unassembled WGS sequence"/>
</dbReference>
<protein>
    <recommendedName>
        <fullName evidence="7">Xylanolytic transcriptional activator regulatory domain-containing protein</fullName>
    </recommendedName>
</protein>
<evidence type="ECO:0000313" key="8">
    <source>
        <dbReference type="EMBL" id="CAG7557895.1"/>
    </source>
</evidence>
<dbReference type="PANTHER" id="PTHR47338">
    <property type="entry name" value="ZN(II)2CYS6 TRANSCRIPTION FACTOR (EUROFUNG)-RELATED"/>
    <property type="match status" value="1"/>
</dbReference>
<evidence type="ECO:0000256" key="1">
    <source>
        <dbReference type="ARBA" id="ARBA00004123"/>
    </source>
</evidence>